<keyword evidence="2" id="KW-1185">Reference proteome</keyword>
<evidence type="ECO:0000313" key="1">
    <source>
        <dbReference type="EMBL" id="MEI5614221.1"/>
    </source>
</evidence>
<name>A0ABU8GLY4_9ACTN</name>
<dbReference type="SUPFAM" id="SSF48498">
    <property type="entry name" value="Tetracyclin repressor-like, C-terminal domain"/>
    <property type="match status" value="1"/>
</dbReference>
<dbReference type="InterPro" id="IPR036271">
    <property type="entry name" value="Tet_transcr_reg_TetR-rel_C_sf"/>
</dbReference>
<dbReference type="RefSeq" id="WP_336541007.1">
    <property type="nucleotide sequence ID" value="NZ_JBBAYP010000022.1"/>
</dbReference>
<dbReference type="EMBL" id="JBBAYM010000027">
    <property type="protein sequence ID" value="MEI5614221.1"/>
    <property type="molecule type" value="Genomic_DNA"/>
</dbReference>
<dbReference type="Proteomes" id="UP001365781">
    <property type="component" value="Unassembled WGS sequence"/>
</dbReference>
<reference evidence="1 2" key="1">
    <citation type="submission" date="2024-03" db="EMBL/GenBank/DDBJ databases">
        <title>First Report of Pectobacterium brasiliscabiei causing potato scab in china.</title>
        <authorList>
            <person name="Handique U."/>
        </authorList>
    </citation>
    <scope>NUCLEOTIDE SEQUENCE [LARGE SCALE GENOMIC DNA]</scope>
    <source>
        <strain evidence="1 2">ZRIMU1503</strain>
    </source>
</reference>
<dbReference type="Gene3D" id="1.10.357.10">
    <property type="entry name" value="Tetracycline Repressor, domain 2"/>
    <property type="match status" value="1"/>
</dbReference>
<protein>
    <submittedName>
        <fullName evidence="1">Uncharacterized protein</fullName>
    </submittedName>
</protein>
<sequence length="74" mass="7937">MRHRDSPEHGCPSAALLDEIARGANATRCAYTGGVLTVIDDVAARVAPQDPRSARARTFSIFALACVRRSARGR</sequence>
<comment type="caution">
    <text evidence="1">The sequence shown here is derived from an EMBL/GenBank/DDBJ whole genome shotgun (WGS) entry which is preliminary data.</text>
</comment>
<organism evidence="1 2">
    <name type="scientific">Streptomyces brasiliscabiei</name>
    <dbReference type="NCBI Taxonomy" id="2736302"/>
    <lineage>
        <taxon>Bacteria</taxon>
        <taxon>Bacillati</taxon>
        <taxon>Actinomycetota</taxon>
        <taxon>Actinomycetes</taxon>
        <taxon>Kitasatosporales</taxon>
        <taxon>Streptomycetaceae</taxon>
        <taxon>Streptomyces</taxon>
    </lineage>
</organism>
<accession>A0ABU8GLY4</accession>
<evidence type="ECO:0000313" key="2">
    <source>
        <dbReference type="Proteomes" id="UP001365781"/>
    </source>
</evidence>
<proteinExistence type="predicted"/>
<gene>
    <name evidence="1" type="ORF">WB403_34285</name>
</gene>